<feature type="chain" id="PRO_5004275314" evidence="1">
    <location>
        <begin position="24"/>
        <end position="146"/>
    </location>
</feature>
<organism evidence="2">
    <name type="scientific">Drosophila melanogaster</name>
    <name type="common">Fruit fly</name>
    <dbReference type="NCBI Taxonomy" id="7227"/>
    <lineage>
        <taxon>Eukaryota</taxon>
        <taxon>Metazoa</taxon>
        <taxon>Ecdysozoa</taxon>
        <taxon>Arthropoda</taxon>
        <taxon>Hexapoda</taxon>
        <taxon>Insecta</taxon>
        <taxon>Pterygota</taxon>
        <taxon>Neoptera</taxon>
        <taxon>Endopterygota</taxon>
        <taxon>Diptera</taxon>
        <taxon>Brachycera</taxon>
        <taxon>Muscomorpha</taxon>
        <taxon>Ephydroidea</taxon>
        <taxon>Drosophilidae</taxon>
        <taxon>Drosophila</taxon>
        <taxon>Sophophora</taxon>
    </lineage>
</organism>
<name>Q6IKM6_DROME</name>
<reference evidence="2" key="1">
    <citation type="journal article" date="2003" name="Genome Biol.">
        <title>An integrated gene annotation and transcriptional profiling approach towards the full gene content of the Drosophila genome.</title>
        <authorList>
            <person name="Hild M."/>
            <person name="Beckmann B."/>
            <person name="Haas S.A."/>
            <person name="Koch B."/>
            <person name="Solovyev V."/>
            <person name="Busold C."/>
            <person name="Fellenberg K."/>
            <person name="Boutros M."/>
            <person name="Vingron M."/>
            <person name="Sauer F."/>
            <person name="Hoheisel J.D."/>
            <person name="Paro R."/>
        </authorList>
    </citation>
    <scope>NUCLEOTIDE SEQUENCE</scope>
</reference>
<gene>
    <name evidence="2" type="ORF">HDC12057</name>
</gene>
<keyword evidence="1" id="KW-0732">Signal</keyword>
<evidence type="ECO:0000313" key="2">
    <source>
        <dbReference type="EMBL" id="DAA03846.1"/>
    </source>
</evidence>
<accession>Q6IKM6</accession>
<dbReference type="AlphaFoldDB" id="Q6IKM6"/>
<protein>
    <submittedName>
        <fullName evidence="2">HDC12057</fullName>
    </submittedName>
</protein>
<evidence type="ECO:0000256" key="1">
    <source>
        <dbReference type="SAM" id="SignalP"/>
    </source>
</evidence>
<dbReference type="EMBL" id="BK002340">
    <property type="protein sequence ID" value="DAA03846.1"/>
    <property type="molecule type" value="Genomic_DNA"/>
</dbReference>
<feature type="signal peptide" evidence="1">
    <location>
        <begin position="1"/>
        <end position="23"/>
    </location>
</feature>
<sequence>MASLNPHKCTFALILIGIVGSNGNCNCHSQWRQAIVIVSEYGSLFTFDGRLSLGRTLTRSGKAVNWRLPGFIIPRQCDSICCRSNADHRSQIANPETFSGGGSGIGIGIGGRNCDSGACPKLILHAPHSMFHAPCSIYMSTGCENQ</sequence>
<proteinExistence type="predicted"/>